<feature type="region of interest" description="Disordered" evidence="14">
    <location>
        <begin position="1017"/>
        <end position="1038"/>
    </location>
</feature>
<dbReference type="InterPro" id="IPR037789">
    <property type="entry name" value="FIP_classI"/>
</dbReference>
<keyword evidence="13" id="KW-0175">Coiled coil</keyword>
<feature type="region of interest" description="Disordered" evidence="14">
    <location>
        <begin position="786"/>
        <end position="852"/>
    </location>
</feature>
<dbReference type="SUPFAM" id="SSF49562">
    <property type="entry name" value="C2 domain (Calcium/lipid-binding domain, CaLB)"/>
    <property type="match status" value="1"/>
</dbReference>
<dbReference type="GO" id="GO:0055037">
    <property type="term" value="C:recycling endosome"/>
    <property type="evidence" value="ECO:0007669"/>
    <property type="project" value="UniProtKB-SubCell"/>
</dbReference>
<feature type="compositionally biased region" description="Polar residues" evidence="14">
    <location>
        <begin position="1490"/>
        <end position="1499"/>
    </location>
</feature>
<feature type="compositionally biased region" description="Basic and acidic residues" evidence="14">
    <location>
        <begin position="429"/>
        <end position="447"/>
    </location>
</feature>
<evidence type="ECO:0000313" key="19">
    <source>
        <dbReference type="Proteomes" id="UP000290572"/>
    </source>
</evidence>
<name>A0A498N7G8_LABRO</name>
<feature type="compositionally biased region" description="Polar residues" evidence="14">
    <location>
        <begin position="541"/>
        <end position="551"/>
    </location>
</feature>
<dbReference type="GO" id="GO:0005769">
    <property type="term" value="C:early endosome"/>
    <property type="evidence" value="ECO:0007669"/>
    <property type="project" value="TreeGrafter"/>
</dbReference>
<keyword evidence="7" id="KW-0967">Endosome</keyword>
<evidence type="ECO:0000256" key="11">
    <source>
        <dbReference type="ARBA" id="ARBA00023128"/>
    </source>
</evidence>
<feature type="compositionally biased region" description="Polar residues" evidence="14">
    <location>
        <begin position="590"/>
        <end position="634"/>
    </location>
</feature>
<dbReference type="Pfam" id="PF00168">
    <property type="entry name" value="C2"/>
    <property type="match status" value="1"/>
</dbReference>
<keyword evidence="12 15" id="KW-0472">Membrane</keyword>
<comment type="subcellular location">
    <subcellularLocation>
        <location evidence="2">Mitochondrion membrane</location>
        <topology evidence="2">Multi-pass membrane protein</topology>
    </subcellularLocation>
    <subcellularLocation>
        <location evidence="1">Recycling endosome</location>
    </subcellularLocation>
</comment>
<dbReference type="Gene3D" id="1.20.5.2440">
    <property type="match status" value="1"/>
</dbReference>
<dbReference type="EMBL" id="QBIY01012510">
    <property type="protein sequence ID" value="RXN24855.1"/>
    <property type="molecule type" value="Genomic_DNA"/>
</dbReference>
<feature type="compositionally biased region" description="Polar residues" evidence="14">
    <location>
        <begin position="367"/>
        <end position="379"/>
    </location>
</feature>
<proteinExistence type="inferred from homology"/>
<evidence type="ECO:0000256" key="14">
    <source>
        <dbReference type="SAM" id="MobiDB-lite"/>
    </source>
</evidence>
<dbReference type="InterPro" id="IPR000008">
    <property type="entry name" value="C2_dom"/>
</dbReference>
<feature type="compositionally biased region" description="Pro residues" evidence="14">
    <location>
        <begin position="1501"/>
        <end position="1510"/>
    </location>
</feature>
<feature type="compositionally biased region" description="Polar residues" evidence="14">
    <location>
        <begin position="816"/>
        <end position="826"/>
    </location>
</feature>
<feature type="region of interest" description="Disordered" evidence="14">
    <location>
        <begin position="177"/>
        <end position="307"/>
    </location>
</feature>
<sequence length="1879" mass="204996">MSLVKNDEEQRWVPTHVQVTVLRARGLRSKGKHGTSDVYTIIQLGKEKYSTCVMEKTTDPEWAEECSFELQPGILEEGGRDAYPPGSGDLTLTVMHRALIGLDVFLGQAVIPLDKAFQERKCMKNEWCRLHSKTGKKEKERGELQLTVQFTRHNLTASMYDLSMKDKPRSAFDKLRERMRAKKRSSEEDSSSAIVPGGYGALARMRGRLPSDGGGEEDYEDDEGGEARRSKMRSFFLRGKLRKSSDTRSSTSLGSESSESSSRGGSLSPTAGISVVVSDLSNSPSNSSNLTADNSPDHTVAPSPQVSPVRHVMYDISLPVPHSMTSENDTPILLPSVCVNGNPVETSPLTHHPPSLVLQQPRPESTKPVTQSGQPQANTLPAKPQKAQPKSHETQLPKSESKPRPEPLLPALGVLQKGSLSLSLQNLSRRGEEKQNGGPVDGRRWSFDKPGEEEKAAIVAALEQAGRVTDEVEMETVIPAGETETQNKKRRGLFSHGKGDSAGKGPIASKEEAEHAQPLVEVKHKGWFSSKDSHSKPSPLVSPQSHSSAGTISPIVPLTFNDPSQSMADKNANPFTSPPPLFDANPFLPHTQQNPFIQEIPSTTPDVPSLFSSTQSQSGTNATPDLLSNGNQKEVSQKDISFDPLFSHFEGLTEKDGFEYFVKDRLKSEEVNETTNSVTPPAVLMKTSNQEPSGALGGLMVLDTNYLTDLGQTASASTVETSKDTTADTPLVSGSDDNFMSSSSNKPDLAAHGAHGFPEFDLNSSEISLPENSSLEFSELNTLARPYPALSPHSKKEESSDDTTLEEHLENKQNTKSDVPQPSVSEADTGDFPPSISLELSEGSVSSETLQRPEMLDFTKDIESVTVHEDPLPFFADDSSGDALEQSTVISDSLGGDQDHQSIEHSLSPQADIIQSNIIHSDEEFWGSNAVLIQNLAVGGKSLVEATEPSGFNVHSGQSSLVSTALPVKSGEKTDAVMDTMLQNESGNGLLEDVGGKGTGDFVPENLVDGPSFPVLSNSTMSNDIQEDSQEDSELPTSPFKKEYRVTQLSTISEEEEAMHCNEPTLPIGHLHPTTGIEENASDPNSVLSPGSMVLHSLYKSADSDQYLTCVSQQDFPISPSLELTQEVKPKHDLSEEDISKFESLPNHIPNVVSQDNTSVKDLPEMGFKQDQVIAENNPFSEALPKQESPLDVLPNNFLLDLLPETQAFTPKPAPSHSSENMIKSDFDEAVQQSKPSGDIVEKYHFPKETSPVVVTSEIIAELEAQLAPLDTDTSLTDDGKTCPKDGSFDMESLGIVSEDNFHFVQLTDSNAFASDRSSQQTSSITQDLVITNSDLKNIFAPQPTEMDPFSTNKGLVAIPQSAETHNDLKPTESLDVNTDFWTTPAVQHSMTADLFPVNWPSLPQQSAPSPFDQPTLASGHDRSHNFTSSLFDLSPVASSTPHVAVDTNALPQLFPFTPTTVNSLPRPKPAANLPTMQAVNSTAYNPFLQDKTQTSDHPSSPHPVKPLTPPDEKRSESRSVLEKLKSTIHSGRTGQDADKKPLVEGGGSYYHLNHSELVNLLIQRDNELRQEREQYEKRGALLEKREAELKKMRFLIRDLEDYIDTLLVRIMEQTPTLLQGSFYGRLRHFLDVIDPRTLFVSQKRLNECMKLLDQFKKGTLPPGVTNVQAIIHPDTGEKIPMPFRMSGFVPFGTPVVVGLLLPNQTFASTIFWQWLNQSHNACVNYCNRNATKPTPMSTFFQGYLGAVSSAVTIAVGLNILIKRAEHFNPATRILVQRFIPFPAVASANVCNVLLMRHTELSEGISVLDDKGNVVGTSKLAARRVSSDGDVPDTCRAAHAYSPVAAFNNGHAGEIHVSQLEPEIAAATECQILTYNKGL</sequence>
<protein>
    <submittedName>
        <fullName evidence="18">Rab11 family-interacting 5-like isoform X3</fullName>
    </submittedName>
</protein>
<evidence type="ECO:0000259" key="16">
    <source>
        <dbReference type="PROSITE" id="PS50004"/>
    </source>
</evidence>
<keyword evidence="19" id="KW-1185">Reference proteome</keyword>
<feature type="region of interest" description="Disordered" evidence="14">
    <location>
        <begin position="1490"/>
        <end position="1521"/>
    </location>
</feature>
<dbReference type="GO" id="GO:0031267">
    <property type="term" value="F:small GTPase binding"/>
    <property type="evidence" value="ECO:0007669"/>
    <property type="project" value="InterPro"/>
</dbReference>
<keyword evidence="9" id="KW-0029">Amino-acid transport</keyword>
<dbReference type="InterPro" id="IPR037245">
    <property type="entry name" value="FIP-RBD_C_sf"/>
</dbReference>
<comment type="similarity">
    <text evidence="3">Belongs to the sideroflexin family.</text>
</comment>
<feature type="domain" description="C2" evidence="16">
    <location>
        <begin position="1"/>
        <end position="128"/>
    </location>
</feature>
<feature type="compositionally biased region" description="Basic and acidic residues" evidence="14">
    <location>
        <begin position="805"/>
        <end position="815"/>
    </location>
</feature>
<feature type="compositionally biased region" description="Low complexity" evidence="14">
    <location>
        <begin position="247"/>
        <end position="289"/>
    </location>
</feature>
<keyword evidence="6 15" id="KW-0812">Transmembrane</keyword>
<dbReference type="GO" id="GO:0031966">
    <property type="term" value="C:mitochondrial membrane"/>
    <property type="evidence" value="ECO:0007669"/>
    <property type="project" value="UniProtKB-SubCell"/>
</dbReference>
<dbReference type="GO" id="GO:0045055">
    <property type="term" value="P:regulated exocytosis"/>
    <property type="evidence" value="ECO:0007669"/>
    <property type="project" value="TreeGrafter"/>
</dbReference>
<dbReference type="InterPro" id="IPR019018">
    <property type="entry name" value="Rab-bd_FIP-RBD"/>
</dbReference>
<feature type="compositionally biased region" description="Low complexity" evidence="14">
    <location>
        <begin position="835"/>
        <end position="850"/>
    </location>
</feature>
<dbReference type="GO" id="GO:0015031">
    <property type="term" value="P:protein transport"/>
    <property type="evidence" value="ECO:0007669"/>
    <property type="project" value="UniProtKB-KW"/>
</dbReference>
<feature type="transmembrane region" description="Helical" evidence="15">
    <location>
        <begin position="1741"/>
        <end position="1762"/>
    </location>
</feature>
<dbReference type="FunFam" id="2.60.40.150:FF:000070">
    <property type="entry name" value="rab11 family-interacting protein 2 isoform X1"/>
    <property type="match status" value="1"/>
</dbReference>
<comment type="caution">
    <text evidence="18">The sequence shown here is derived from an EMBL/GenBank/DDBJ whole genome shotgun (WGS) entry which is preliminary data.</text>
</comment>
<dbReference type="Gene3D" id="2.60.40.150">
    <property type="entry name" value="C2 domain"/>
    <property type="match status" value="1"/>
</dbReference>
<evidence type="ECO:0000256" key="5">
    <source>
        <dbReference type="ARBA" id="ARBA00022553"/>
    </source>
</evidence>
<feature type="coiled-coil region" evidence="13">
    <location>
        <begin position="1559"/>
        <end position="1593"/>
    </location>
</feature>
<keyword evidence="5" id="KW-0597">Phosphoprotein</keyword>
<dbReference type="GO" id="GO:0045335">
    <property type="term" value="C:phagocytic vesicle"/>
    <property type="evidence" value="ECO:0007669"/>
    <property type="project" value="TreeGrafter"/>
</dbReference>
<evidence type="ECO:0000256" key="13">
    <source>
        <dbReference type="SAM" id="Coils"/>
    </source>
</evidence>
<organism evidence="18 19">
    <name type="scientific">Labeo rohita</name>
    <name type="common">Indian major carp</name>
    <name type="synonym">Cyprinus rohita</name>
    <dbReference type="NCBI Taxonomy" id="84645"/>
    <lineage>
        <taxon>Eukaryota</taxon>
        <taxon>Metazoa</taxon>
        <taxon>Chordata</taxon>
        <taxon>Craniata</taxon>
        <taxon>Vertebrata</taxon>
        <taxon>Euteleostomi</taxon>
        <taxon>Actinopterygii</taxon>
        <taxon>Neopterygii</taxon>
        <taxon>Teleostei</taxon>
        <taxon>Ostariophysi</taxon>
        <taxon>Cypriniformes</taxon>
        <taxon>Cyprinidae</taxon>
        <taxon>Labeoninae</taxon>
        <taxon>Labeonini</taxon>
        <taxon>Labeo</taxon>
    </lineage>
</organism>
<evidence type="ECO:0000256" key="6">
    <source>
        <dbReference type="ARBA" id="ARBA00022692"/>
    </source>
</evidence>
<dbReference type="PANTHER" id="PTHR15746:SF14">
    <property type="entry name" value="RAB11 FAMILY-INTERACTING PROTEIN 5"/>
    <property type="match status" value="1"/>
</dbReference>
<evidence type="ECO:0000313" key="18">
    <source>
        <dbReference type="EMBL" id="RXN24855.1"/>
    </source>
</evidence>
<feature type="compositionally biased region" description="Low complexity" evidence="14">
    <location>
        <begin position="733"/>
        <end position="745"/>
    </location>
</feature>
<dbReference type="SUPFAM" id="SSF144270">
    <property type="entry name" value="Eferin C-derminal domain-like"/>
    <property type="match status" value="1"/>
</dbReference>
<feature type="region of interest" description="Disordered" evidence="14">
    <location>
        <begin position="1402"/>
        <end position="1424"/>
    </location>
</feature>
<evidence type="ECO:0000259" key="17">
    <source>
        <dbReference type="PROSITE" id="PS51511"/>
    </source>
</evidence>
<dbReference type="InterPro" id="IPR035892">
    <property type="entry name" value="C2_domain_sf"/>
</dbReference>
<feature type="compositionally biased region" description="Basic and acidic residues" evidence="14">
    <location>
        <begin position="1511"/>
        <end position="1521"/>
    </location>
</feature>
<keyword evidence="11" id="KW-0496">Mitochondrion</keyword>
<dbReference type="PROSITE" id="PS51511">
    <property type="entry name" value="FIP_RBD"/>
    <property type="match status" value="1"/>
</dbReference>
<evidence type="ECO:0000256" key="8">
    <source>
        <dbReference type="ARBA" id="ARBA00022927"/>
    </source>
</evidence>
<feature type="region of interest" description="Disordered" evidence="14">
    <location>
        <begin position="427"/>
        <end position="447"/>
    </location>
</feature>
<keyword evidence="10 15" id="KW-1133">Transmembrane helix</keyword>
<dbReference type="GO" id="GO:0006865">
    <property type="term" value="P:amino acid transport"/>
    <property type="evidence" value="ECO:0007669"/>
    <property type="project" value="UniProtKB-KW"/>
</dbReference>
<dbReference type="InterPro" id="IPR004686">
    <property type="entry name" value="Mtc"/>
</dbReference>
<feature type="region of interest" description="Disordered" evidence="14">
    <location>
        <begin position="480"/>
        <end position="514"/>
    </location>
</feature>
<evidence type="ECO:0000256" key="9">
    <source>
        <dbReference type="ARBA" id="ARBA00022970"/>
    </source>
</evidence>
<dbReference type="PROSITE" id="PS50004">
    <property type="entry name" value="C2"/>
    <property type="match status" value="1"/>
</dbReference>
<feature type="compositionally biased region" description="Acidic residues" evidence="14">
    <location>
        <begin position="1025"/>
        <end position="1034"/>
    </location>
</feature>
<feature type="domain" description="FIP-RBD" evidence="17">
    <location>
        <begin position="1560"/>
        <end position="1622"/>
    </location>
</feature>
<keyword evidence="8" id="KW-0653">Protein transport</keyword>
<feature type="region of interest" description="Disordered" evidence="14">
    <location>
        <begin position="528"/>
        <end position="635"/>
    </location>
</feature>
<evidence type="ECO:0000256" key="3">
    <source>
        <dbReference type="ARBA" id="ARBA00005974"/>
    </source>
</evidence>
<gene>
    <name evidence="18" type="ORF">ROHU_021995</name>
</gene>
<dbReference type="Proteomes" id="UP000290572">
    <property type="component" value="Unassembled WGS sequence"/>
</dbReference>
<dbReference type="PANTHER" id="PTHR15746">
    <property type="entry name" value="RAB11-RELATED"/>
    <property type="match status" value="1"/>
</dbReference>
<keyword evidence="4" id="KW-0813">Transport</keyword>
<dbReference type="Pfam" id="PF03820">
    <property type="entry name" value="SFXNs"/>
    <property type="match status" value="1"/>
</dbReference>
<accession>A0A498N7G8</accession>
<reference evidence="18 19" key="1">
    <citation type="submission" date="2018-03" db="EMBL/GenBank/DDBJ databases">
        <title>Draft genome sequence of Rohu Carp (Labeo rohita).</title>
        <authorList>
            <person name="Das P."/>
            <person name="Kushwaha B."/>
            <person name="Joshi C.G."/>
            <person name="Kumar D."/>
            <person name="Nagpure N.S."/>
            <person name="Sahoo L."/>
            <person name="Das S.P."/>
            <person name="Bit A."/>
            <person name="Patnaik S."/>
            <person name="Meher P.K."/>
            <person name="Jayasankar P."/>
            <person name="Koringa P.G."/>
            <person name="Patel N.V."/>
            <person name="Hinsu A.T."/>
            <person name="Kumar R."/>
            <person name="Pandey M."/>
            <person name="Agarwal S."/>
            <person name="Srivastava S."/>
            <person name="Singh M."/>
            <person name="Iquebal M.A."/>
            <person name="Jaiswal S."/>
            <person name="Angadi U.B."/>
            <person name="Kumar N."/>
            <person name="Raza M."/>
            <person name="Shah T.M."/>
            <person name="Rai A."/>
            <person name="Jena J.K."/>
        </authorList>
    </citation>
    <scope>NUCLEOTIDE SEQUENCE [LARGE SCALE GENOMIC DNA]</scope>
    <source>
        <strain evidence="18">DASCIFA01</strain>
        <tissue evidence="18">Testis</tissue>
    </source>
</reference>
<dbReference type="GO" id="GO:0030141">
    <property type="term" value="C:secretory granule"/>
    <property type="evidence" value="ECO:0007669"/>
    <property type="project" value="TreeGrafter"/>
</dbReference>
<evidence type="ECO:0000256" key="10">
    <source>
        <dbReference type="ARBA" id="ARBA00022989"/>
    </source>
</evidence>
<dbReference type="GO" id="GO:0015075">
    <property type="term" value="F:monoatomic ion transmembrane transporter activity"/>
    <property type="evidence" value="ECO:0007669"/>
    <property type="project" value="InterPro"/>
</dbReference>
<evidence type="ECO:0000256" key="15">
    <source>
        <dbReference type="SAM" id="Phobius"/>
    </source>
</evidence>
<evidence type="ECO:0000256" key="7">
    <source>
        <dbReference type="ARBA" id="ARBA00022753"/>
    </source>
</evidence>
<feature type="region of interest" description="Disordered" evidence="14">
    <location>
        <begin position="715"/>
        <end position="752"/>
    </location>
</feature>
<dbReference type="STRING" id="84645.A0A498N7G8"/>
<evidence type="ECO:0000256" key="4">
    <source>
        <dbReference type="ARBA" id="ARBA00022448"/>
    </source>
</evidence>
<evidence type="ECO:0000256" key="1">
    <source>
        <dbReference type="ARBA" id="ARBA00004172"/>
    </source>
</evidence>
<evidence type="ECO:0000256" key="2">
    <source>
        <dbReference type="ARBA" id="ARBA00004225"/>
    </source>
</evidence>
<dbReference type="SMART" id="SM00239">
    <property type="entry name" value="C2"/>
    <property type="match status" value="1"/>
</dbReference>
<feature type="region of interest" description="Disordered" evidence="14">
    <location>
        <begin position="344"/>
        <end position="414"/>
    </location>
</feature>
<feature type="compositionally biased region" description="Acidic residues" evidence="14">
    <location>
        <begin position="214"/>
        <end position="224"/>
    </location>
</feature>
<feature type="compositionally biased region" description="Basic and acidic residues" evidence="14">
    <location>
        <begin position="390"/>
        <end position="405"/>
    </location>
</feature>
<evidence type="ECO:0000256" key="12">
    <source>
        <dbReference type="ARBA" id="ARBA00023136"/>
    </source>
</evidence>